<accession>A0A8H7N676</accession>
<dbReference type="CDD" id="cd00657">
    <property type="entry name" value="Ferritin_like"/>
    <property type="match status" value="1"/>
</dbReference>
<dbReference type="InterPro" id="IPR009078">
    <property type="entry name" value="Ferritin-like_SF"/>
</dbReference>
<evidence type="ECO:0000313" key="2">
    <source>
        <dbReference type="EMBL" id="KAF9749827.1"/>
    </source>
</evidence>
<evidence type="ECO:0000313" key="3">
    <source>
        <dbReference type="Proteomes" id="UP000616885"/>
    </source>
</evidence>
<dbReference type="Proteomes" id="UP000616885">
    <property type="component" value="Unassembled WGS sequence"/>
</dbReference>
<evidence type="ECO:0000256" key="1">
    <source>
        <dbReference type="SAM" id="SignalP"/>
    </source>
</evidence>
<dbReference type="InterPro" id="IPR052965">
    <property type="entry name" value="Pigment-catalase-like"/>
</dbReference>
<dbReference type="PANTHER" id="PTHR31694:SF26">
    <property type="entry name" value="OS05G0151100 PROTEIN"/>
    <property type="match status" value="1"/>
</dbReference>
<gene>
    <name evidence="2" type="ORF">IM811_015854</name>
</gene>
<dbReference type="PANTHER" id="PTHR31694">
    <property type="entry name" value="DESICCATION-LIKE PROTEIN"/>
    <property type="match status" value="1"/>
</dbReference>
<sequence>MFFSHVAIALFATGLTSAAPVMEKRDGPTDADILNYALTLEHLEDTFYRQGLAQFSQQQFADAGFDSDFYNNLNKIGQDESDHVNFLTTALKGAGATPVDACQYNFGYTDVKTFLQTASVLEGVGVSAYLGAAADIMNKGYLTAAGSILTVESRHSAYLRANLDQSPFPQPFDTPLSLDEVYSLASQFIVSCPASNPPLPVKAFPKLTLAPSTMMPVTTGNTITLLTPNYVIEAPNGGKVYAAFIAVTGPTFVEAMPVDGGFTVAVPSGFAGQTYVVLTGCNESVTDDTVAAGPAIIERPTRVVYQLLRLQINKIDDQLGTLV</sequence>
<name>A0A8H7N676_BIOOC</name>
<dbReference type="SUPFAM" id="SSF47240">
    <property type="entry name" value="Ferritin-like"/>
    <property type="match status" value="1"/>
</dbReference>
<organism evidence="2 3">
    <name type="scientific">Bionectria ochroleuca</name>
    <name type="common">Gliocladium roseum</name>
    <dbReference type="NCBI Taxonomy" id="29856"/>
    <lineage>
        <taxon>Eukaryota</taxon>
        <taxon>Fungi</taxon>
        <taxon>Dikarya</taxon>
        <taxon>Ascomycota</taxon>
        <taxon>Pezizomycotina</taxon>
        <taxon>Sordariomycetes</taxon>
        <taxon>Hypocreomycetidae</taxon>
        <taxon>Hypocreales</taxon>
        <taxon>Bionectriaceae</taxon>
        <taxon>Clonostachys</taxon>
    </lineage>
</organism>
<comment type="caution">
    <text evidence="2">The sequence shown here is derived from an EMBL/GenBank/DDBJ whole genome shotgun (WGS) entry which is preliminary data.</text>
</comment>
<keyword evidence="1" id="KW-0732">Signal</keyword>
<dbReference type="EMBL" id="JADCTT010000007">
    <property type="protein sequence ID" value="KAF9749827.1"/>
    <property type="molecule type" value="Genomic_DNA"/>
</dbReference>
<protein>
    <recommendedName>
        <fullName evidence="4">Ferritin/DPS protein domain-containing protein</fullName>
    </recommendedName>
</protein>
<feature type="chain" id="PRO_5034954774" description="Ferritin/DPS protein domain-containing protein" evidence="1">
    <location>
        <begin position="19"/>
        <end position="323"/>
    </location>
</feature>
<proteinExistence type="predicted"/>
<dbReference type="AlphaFoldDB" id="A0A8H7N676"/>
<feature type="signal peptide" evidence="1">
    <location>
        <begin position="1"/>
        <end position="18"/>
    </location>
</feature>
<dbReference type="Pfam" id="PF13668">
    <property type="entry name" value="Ferritin_2"/>
    <property type="match status" value="1"/>
</dbReference>
<evidence type="ECO:0008006" key="4">
    <source>
        <dbReference type="Google" id="ProtNLM"/>
    </source>
</evidence>
<reference evidence="2" key="1">
    <citation type="submission" date="2020-10" db="EMBL/GenBank/DDBJ databases">
        <title>High-Quality Genome Resource of Clonostachys rosea strain S41 by Oxford Nanopore Long-Read Sequencing.</title>
        <authorList>
            <person name="Wang H."/>
        </authorList>
    </citation>
    <scope>NUCLEOTIDE SEQUENCE</scope>
    <source>
        <strain evidence="2">S41</strain>
    </source>
</reference>